<comment type="caution">
    <text evidence="2">The sequence shown here is derived from an EMBL/GenBank/DDBJ whole genome shotgun (WGS) entry which is preliminary data.</text>
</comment>
<feature type="compositionally biased region" description="Polar residues" evidence="1">
    <location>
        <begin position="496"/>
        <end position="512"/>
    </location>
</feature>
<feature type="region of interest" description="Disordered" evidence="1">
    <location>
        <begin position="480"/>
        <end position="535"/>
    </location>
</feature>
<feature type="compositionally biased region" description="Low complexity" evidence="1">
    <location>
        <begin position="283"/>
        <end position="296"/>
    </location>
</feature>
<feature type="compositionally biased region" description="Polar residues" evidence="1">
    <location>
        <begin position="404"/>
        <end position="441"/>
    </location>
</feature>
<gene>
    <name evidence="2" type="ORF">MKZ38_004205</name>
</gene>
<sequence length="535" mass="58096">MTSIKLVEAGPPKPKTSRVDSDSQPAADESRRKRRRISGPDSGSLYGSMRKNAGTPLFVMPICWVDQHANLLNASWTELPPSTTPVPTPASKAQLKQPSVAASNLSRELTTLLSSDTLRPFAKLRAVKDIMNTLFPATMSRPRSAAELDIHVGSRTVKKAVRLQVAWKSPETPISLTSFDSAATLSADAFGSQRPSQYTTSQSQLSRNQADTVLAYMNRAHLATVRQHLFRIVPHPSQTVNVPVSRLQQLRSKMLVPANPDHDAHFVAIFVAMAQRQLYGEPGSASSSQSSQGSTRSTKRTKGSPAFRDIKVQFMTTDDEAADFICYTAVVSEGLLRKFHSPYRVPRGATVSDGIDITYTRVPIWPVLGLKERLGKALGCGIAGDIGEDDFETWGMQATRKVDVSTSTTQPGSSDTAATNATTPQSYHASQSSVSCTTSPRQGIKRPLEREALGEIMNRSFEEKDEHMPAPTIAAAVLTAALKSPRRGSPRESPRKTNISMSLGLPSSTAMGSPTKRRRISGPRRRSTSEVDVSV</sequence>
<feature type="region of interest" description="Disordered" evidence="1">
    <location>
        <begin position="281"/>
        <end position="303"/>
    </location>
</feature>
<feature type="region of interest" description="Disordered" evidence="1">
    <location>
        <begin position="1"/>
        <end position="49"/>
    </location>
</feature>
<proteinExistence type="predicted"/>
<accession>A0AAD5RMP6</accession>
<keyword evidence="3" id="KW-1185">Reference proteome</keyword>
<evidence type="ECO:0000313" key="3">
    <source>
        <dbReference type="Proteomes" id="UP001201980"/>
    </source>
</evidence>
<protein>
    <submittedName>
        <fullName evidence="2">Uncharacterized protein</fullName>
    </submittedName>
</protein>
<name>A0AAD5RMP6_9PEZI</name>
<feature type="compositionally biased region" description="Basic residues" evidence="1">
    <location>
        <begin position="515"/>
        <end position="526"/>
    </location>
</feature>
<evidence type="ECO:0000313" key="2">
    <source>
        <dbReference type="EMBL" id="KAJ2898037.1"/>
    </source>
</evidence>
<feature type="region of interest" description="Disordered" evidence="1">
    <location>
        <begin position="403"/>
        <end position="451"/>
    </location>
</feature>
<dbReference type="EMBL" id="JAKWBI020000247">
    <property type="protein sequence ID" value="KAJ2898037.1"/>
    <property type="molecule type" value="Genomic_DNA"/>
</dbReference>
<organism evidence="2 3">
    <name type="scientific">Zalerion maritima</name>
    <dbReference type="NCBI Taxonomy" id="339359"/>
    <lineage>
        <taxon>Eukaryota</taxon>
        <taxon>Fungi</taxon>
        <taxon>Dikarya</taxon>
        <taxon>Ascomycota</taxon>
        <taxon>Pezizomycotina</taxon>
        <taxon>Sordariomycetes</taxon>
        <taxon>Lulworthiomycetidae</taxon>
        <taxon>Lulworthiales</taxon>
        <taxon>Lulworthiaceae</taxon>
        <taxon>Zalerion</taxon>
    </lineage>
</organism>
<evidence type="ECO:0000256" key="1">
    <source>
        <dbReference type="SAM" id="MobiDB-lite"/>
    </source>
</evidence>
<reference evidence="2" key="1">
    <citation type="submission" date="2022-07" db="EMBL/GenBank/DDBJ databases">
        <title>Draft genome sequence of Zalerion maritima ATCC 34329, a (micro)plastics degrading marine fungus.</title>
        <authorList>
            <person name="Paco A."/>
            <person name="Goncalves M.F.M."/>
            <person name="Rocha-Santos T.A.P."/>
            <person name="Alves A."/>
        </authorList>
    </citation>
    <scope>NUCLEOTIDE SEQUENCE</scope>
    <source>
        <strain evidence="2">ATCC 34329</strain>
    </source>
</reference>
<dbReference type="Proteomes" id="UP001201980">
    <property type="component" value="Unassembled WGS sequence"/>
</dbReference>
<dbReference type="AlphaFoldDB" id="A0AAD5RMP6"/>